<dbReference type="EMBL" id="CP018839">
    <property type="protein sequence ID" value="APR05052.1"/>
    <property type="molecule type" value="Genomic_DNA"/>
</dbReference>
<evidence type="ECO:0000256" key="2">
    <source>
        <dbReference type="ARBA" id="ARBA00002824"/>
    </source>
</evidence>
<evidence type="ECO:0000313" key="10">
    <source>
        <dbReference type="Proteomes" id="UP000185739"/>
    </source>
</evidence>
<dbReference type="InterPro" id="IPR015421">
    <property type="entry name" value="PyrdxlP-dep_Trfase_major"/>
</dbReference>
<comment type="catalytic activity">
    <reaction evidence="6 8">
        <text>(sulfur carrier)-H + L-cysteine = (sulfur carrier)-SH + L-alanine</text>
        <dbReference type="Rhea" id="RHEA:43892"/>
        <dbReference type="Rhea" id="RHEA-COMP:14737"/>
        <dbReference type="Rhea" id="RHEA-COMP:14739"/>
        <dbReference type="ChEBI" id="CHEBI:29917"/>
        <dbReference type="ChEBI" id="CHEBI:35235"/>
        <dbReference type="ChEBI" id="CHEBI:57972"/>
        <dbReference type="ChEBI" id="CHEBI:64428"/>
        <dbReference type="EC" id="2.8.1.7"/>
    </reaction>
</comment>
<dbReference type="InterPro" id="IPR015422">
    <property type="entry name" value="PyrdxlP-dep_Trfase_small"/>
</dbReference>
<dbReference type="AlphaFoldDB" id="A0A1H5RZD5"/>
<dbReference type="InterPro" id="IPR015424">
    <property type="entry name" value="PyrdxlP-dep_Trfase"/>
</dbReference>
<keyword evidence="5 8" id="KW-0663">Pyridoxal phosphate</keyword>
<dbReference type="InterPro" id="IPR010970">
    <property type="entry name" value="Cys_dSase_SufS"/>
</dbReference>
<evidence type="ECO:0000313" key="9">
    <source>
        <dbReference type="EMBL" id="APR05052.1"/>
    </source>
</evidence>
<dbReference type="NCBIfam" id="TIGR01979">
    <property type="entry name" value="sufS"/>
    <property type="match status" value="1"/>
</dbReference>
<dbReference type="KEGG" id="tcl:Tchl_2212"/>
<dbReference type="OrthoDB" id="9808002at2"/>
<dbReference type="InterPro" id="IPR016454">
    <property type="entry name" value="Cysteine_dSase"/>
</dbReference>
<evidence type="ECO:0000256" key="7">
    <source>
        <dbReference type="RuleBase" id="RU004504"/>
    </source>
</evidence>
<keyword evidence="4 8" id="KW-0808">Transferase</keyword>
<evidence type="ECO:0000256" key="1">
    <source>
        <dbReference type="ARBA" id="ARBA00001933"/>
    </source>
</evidence>
<dbReference type="SUPFAM" id="SSF53383">
    <property type="entry name" value="PLP-dependent transferases"/>
    <property type="match status" value="1"/>
</dbReference>
<dbReference type="STRING" id="96773.Tchl_2212"/>
<dbReference type="RefSeq" id="WP_075148468.1">
    <property type="nucleotide sequence ID" value="NZ_CP018839.1"/>
</dbReference>
<comment type="similarity">
    <text evidence="3 8">Belongs to the class-V pyridoxal-phosphate-dependent aminotransferase family. Csd subfamily.</text>
</comment>
<comment type="cofactor">
    <cofactor evidence="1 7">
        <name>pyridoxal 5'-phosphate</name>
        <dbReference type="ChEBI" id="CHEBI:597326"/>
    </cofactor>
</comment>
<dbReference type="GO" id="GO:0006534">
    <property type="term" value="P:cysteine metabolic process"/>
    <property type="evidence" value="ECO:0007669"/>
    <property type="project" value="UniProtKB-UniRule"/>
</dbReference>
<dbReference type="CDD" id="cd06453">
    <property type="entry name" value="SufS_like"/>
    <property type="match status" value="1"/>
</dbReference>
<evidence type="ECO:0000256" key="3">
    <source>
        <dbReference type="ARBA" id="ARBA00010447"/>
    </source>
</evidence>
<accession>A0A1H5RZD5</accession>
<dbReference type="Gene3D" id="3.40.640.10">
    <property type="entry name" value="Type I PLP-dependent aspartate aminotransferase-like (Major domain)"/>
    <property type="match status" value="1"/>
</dbReference>
<protein>
    <recommendedName>
        <fullName evidence="8">Cysteine desulfurase</fullName>
        <ecNumber evidence="8">2.8.1.7</ecNumber>
    </recommendedName>
</protein>
<name>A0A1H5RZD5_9RHOO</name>
<dbReference type="PANTHER" id="PTHR43586:SF8">
    <property type="entry name" value="CYSTEINE DESULFURASE 1, CHLOROPLASTIC"/>
    <property type="match status" value="1"/>
</dbReference>
<dbReference type="GO" id="GO:0031071">
    <property type="term" value="F:cysteine desulfurase activity"/>
    <property type="evidence" value="ECO:0007669"/>
    <property type="project" value="UniProtKB-UniRule"/>
</dbReference>
<dbReference type="InterPro" id="IPR000192">
    <property type="entry name" value="Aminotrans_V_dom"/>
</dbReference>
<dbReference type="PROSITE" id="PS00595">
    <property type="entry name" value="AA_TRANSFER_CLASS_5"/>
    <property type="match status" value="1"/>
</dbReference>
<proteinExistence type="inferred from homology"/>
<evidence type="ECO:0000256" key="8">
    <source>
        <dbReference type="RuleBase" id="RU004506"/>
    </source>
</evidence>
<gene>
    <name evidence="9" type="ORF">Tchl_2212</name>
</gene>
<dbReference type="PANTHER" id="PTHR43586">
    <property type="entry name" value="CYSTEINE DESULFURASE"/>
    <property type="match status" value="1"/>
</dbReference>
<evidence type="ECO:0000256" key="5">
    <source>
        <dbReference type="ARBA" id="ARBA00022898"/>
    </source>
</evidence>
<comment type="function">
    <text evidence="2 8">Catalyzes the removal of elemental sulfur and selenium atoms from L-cysteine, L-cystine, L-selenocysteine, and L-selenocystine to produce L-alanine.</text>
</comment>
<evidence type="ECO:0000256" key="6">
    <source>
        <dbReference type="ARBA" id="ARBA00050776"/>
    </source>
</evidence>
<keyword evidence="10" id="KW-1185">Reference proteome</keyword>
<sequence length="428" mass="45063">MNAPLPPAGAGARHATPAGGALPGIAADFPILARPVHGRRLVYLDNGATTQKPEAVIEAERRFYRESNANIHRGVHRLSQHATELYDAARATVQRYLNAAHAEEIVFTRGTTEAINLVAHSWGRSRLEAGDEILLTTLEHHSNIVPWQLLCEQTGAVLKVVPVDESGTLELAAFDALLGERTRLVAITHVSNALGTVNPVATLTARAHAAGAVVLIDGAQAVAHQAVDVQAIGCDFYAFSGHKLYGPTGIGVLYGRAGLLAAMPPWQGGGDMIRTVAFERSTFAEPPQRFEAGTPNIAGAIGLAAAIDYVSRIGLARIAAHEHALLAHASAAVGDIPGVRLVGTAQDKAGILSFLVDGIHPHDLGTILDAEGVAIRAGHHCAMPLMTRFGIPGTARASFAMYNDIDDIDALVAAIHKAQDLFGTRRPG</sequence>
<dbReference type="GO" id="GO:0030170">
    <property type="term" value="F:pyridoxal phosphate binding"/>
    <property type="evidence" value="ECO:0007669"/>
    <property type="project" value="UniProtKB-UniRule"/>
</dbReference>
<dbReference type="Pfam" id="PF00266">
    <property type="entry name" value="Aminotran_5"/>
    <property type="match status" value="1"/>
</dbReference>
<dbReference type="EC" id="2.8.1.7" evidence="8"/>
<dbReference type="Gene3D" id="3.90.1150.10">
    <property type="entry name" value="Aspartate Aminotransferase, domain 1"/>
    <property type="match status" value="1"/>
</dbReference>
<reference evidence="9 10" key="1">
    <citation type="submission" date="2016-12" db="EMBL/GenBank/DDBJ databases">
        <title>Complete genome sequence of Thauera chlorobenzoica, a Betaproteobacterium degrading haloaromatics anaerobically to CO2 and halides.</title>
        <authorList>
            <person name="Goris T."/>
            <person name="Mergelsberg M."/>
            <person name="Boll M."/>
        </authorList>
    </citation>
    <scope>NUCLEOTIDE SEQUENCE [LARGE SCALE GENOMIC DNA]</scope>
    <source>
        <strain evidence="9 10">3CB1</strain>
    </source>
</reference>
<dbReference type="PIRSF" id="PIRSF005572">
    <property type="entry name" value="NifS"/>
    <property type="match status" value="1"/>
</dbReference>
<dbReference type="InterPro" id="IPR020578">
    <property type="entry name" value="Aminotrans_V_PyrdxlP_BS"/>
</dbReference>
<organism evidence="9 10">
    <name type="scientific">Thauera chlorobenzoica</name>
    <dbReference type="NCBI Taxonomy" id="96773"/>
    <lineage>
        <taxon>Bacteria</taxon>
        <taxon>Pseudomonadati</taxon>
        <taxon>Pseudomonadota</taxon>
        <taxon>Betaproteobacteria</taxon>
        <taxon>Rhodocyclales</taxon>
        <taxon>Zoogloeaceae</taxon>
        <taxon>Thauera</taxon>
    </lineage>
</organism>
<evidence type="ECO:0000256" key="4">
    <source>
        <dbReference type="ARBA" id="ARBA00022679"/>
    </source>
</evidence>
<dbReference type="Proteomes" id="UP000185739">
    <property type="component" value="Chromosome"/>
</dbReference>